<evidence type="ECO:0000256" key="1">
    <source>
        <dbReference type="SAM" id="MobiDB-lite"/>
    </source>
</evidence>
<accession>A0A976M551</accession>
<evidence type="ECO:0000313" key="2">
    <source>
        <dbReference type="EMBL" id="UKJ88628.2"/>
    </source>
</evidence>
<dbReference type="EMBL" id="CP056066">
    <property type="protein sequence ID" value="UKJ88628.2"/>
    <property type="molecule type" value="Genomic_DNA"/>
</dbReference>
<organism evidence="2 3">
    <name type="scientific">Theileria orientalis</name>
    <dbReference type="NCBI Taxonomy" id="68886"/>
    <lineage>
        <taxon>Eukaryota</taxon>
        <taxon>Sar</taxon>
        <taxon>Alveolata</taxon>
        <taxon>Apicomplexa</taxon>
        <taxon>Aconoidasida</taxon>
        <taxon>Piroplasmida</taxon>
        <taxon>Theileriidae</taxon>
        <taxon>Theileria</taxon>
    </lineage>
</organism>
<evidence type="ECO:0000313" key="3">
    <source>
        <dbReference type="Proteomes" id="UP000244803"/>
    </source>
</evidence>
<gene>
    <name evidence="2" type="ORF">MACJ_001872</name>
</gene>
<feature type="region of interest" description="Disordered" evidence="1">
    <location>
        <begin position="674"/>
        <end position="701"/>
    </location>
</feature>
<dbReference type="Proteomes" id="UP000244803">
    <property type="component" value="Chromosome 3"/>
</dbReference>
<protein>
    <submittedName>
        <fullName evidence="2">Uncharacterized protein</fullName>
    </submittedName>
</protein>
<dbReference type="OrthoDB" id="360842at2759"/>
<sequence>MVDQVHTDQTFRYWCGNNYELIYERLNNLLLLSRKSFSGSPSSNFPNQVRLPRFFRNRTHKSHRTSEPNESNGLNFVDYYSSSESEESDSWSHESQSSSNSDFEKFKKELILDLKEFNFHKPRTVPKRNHLITRDELTEYIRNRFKELEHRVDKIDEYSRICNVNQFLCCQLLKEGLDFYSTNEPYAEADFNIIENTLFKQMKFQLKIILLLLSFVNRGDFMSTDNYVRCRVFPEAEEVLKYLAEKQLVRNMFIALLSSMNECYNCYKATVDYSKSERQRKSAYDMDTTNPSDFDRELLLRHSTRYLNLLLDVINTYFMTFNPKEEEIKCLMVFLPHVFDVNKMYNLPEMSYYLKFLFEEYSWDNLSGFYPISRSDLFFCLTTKEFDSSCKTNLTLKLCFLLMVMLNPSIYRFDLDFNLLKIDESTLKLFKDHSESLFYRGAIDEFLSSTINVDNLTLKLDGEDVTLSMNLDDTLGQSSIANAERLKELKRTREKYADVELMLDFVIYGAYMDDLNKKMECFGNNVLEKFLIYCNSFLENEEIFDTSYSHVYNSVVKLVFTFLFFEGNLMSKTWYNLLQYEASCKVKLESLMRMPVIDKINTAVFRKPGTTLIHVLDLFIKVYENSHAEFMFRMFQSITESYNSIMPERSSVLYSVQSMKFNQSFYRYRPEPAAEGGLEEESEVSSMKARPSSSTDELEDDSITLNNSDSDHMLVFPNEGFTWHERNRALLDLVNLCCQKNMTFVEAYPQLVVELLKFALHLSKFTSLQDKIPPFLNSVSCIDLQFPSLFNRVVSQVKSLVRGDLDRLPKFVYEELVARDGLIESERAVRESVKMHMRKEDIAQNPLGVEDPSLYIREHFKTSNKVPGLLYGFSNYYEKDSDPSAIKDDYLKDVSSYRINANAEEGLHKSKPKPFQMVRTKPYTFPLVSGPSDVRRALSNLGLGTTLSFNLVEVASLLFKLILNLDPLRSYSGDSVRGKKRTEGIEASGSEENRPIKSRLAIETGNYSYLDVVFTILSSNFYPGTEPFIGNMLSSIASVHVRDYKLCKMALAKLRILLESSNSALGRRLTRWELINLMECLSSILSYIPYEERYTLYGDSDDLLELTKYVLSSLDHAMSEGRRIKQEPNPPGPSRWLYASLPKITYAMEYYIFLDRAFEFLLIVSRGPMGLLNISKATQYLYEQILLHGSPVAYQLVRASNVANSCSALLLVCNVFRRDFLLSTLHNLPCYDLKSRTVCDRCYAAKQAVDEKEEPSITPGTFSWFLSKIPIFSSNRSRGYIKRKMMLDKSARNDQKRLEKGCEVCCDVDFNQKPLLISTAHDAFKDALLTYSNEVSCDLIGNIYTNDIGFKTITLFLMSQFAKRKSPLSLTPRTLAQIKHYLHALTMNKDYDSTVSNSFGFMGLPRSKNYLKYIRDHAMEWNDLVLQNKLKFLSYARHDRDSSFINVRDMPTFTLQTMIAHLSSHDEEMMLKIIDDKLFFSIANYVRDTWRTEKWTNLYLMAGLAKVIKDERYAKLLMLVWPSIFNDLERFKIDFKDYNAMKFSNLTYMFEIIARYSPVFPYFYERERDADRNREGKDDMEIKVNIRNYPDYDDYKHLLNLSMELIAEEMGASFMDYAELTSDIIYRFCNIERGLYHSLSKSGEKLGFSAMNRLWNFNSYSMSKHDLLTKLVIPTSKMYDNEECALSTKPGNERHKDVDTEVYASSVHRYNGALVSFAAMFRNMIKIYENYNPYKFHRIFDIDLEDLGNELKLTLQLSIIKRLYTHKSFDDLVNILVKLGRTLLNLDNNNHLLRTKVYHVMNHLIDIASAKELDDSVQPLGGNTEDPLINKILVSKLSETTGPNTILDVLFTDSVESYGSYADIEVLGHMAVENCIHGKHDECEGEFISATEARRARRLRDVPYYRKRTMESLYFSLEGKQPSCRMESLKLLTSVLKGLSNYEATKIEHDSGTLFYSSLGSLSLEKAKKFVSNLLMHDFSECKKCREVASMCERCTETLVQALNVLQAVTKIHQFRSFWFELKATESETLADMILRCTYLNVFSPRAPIHVLQPTMKVIEYFVNTNSTRIRSAVITWLNNYSDALLSHVYAEEFDSFTTSYICSLLRIYKTSFVSLLNYYRSMHTFDNNFAMILADLNCKFPLASTLHALLPNLVKFFSNNLDSDGSWLAILLCLQSLFPVLGAFETEVDFASQAPVKTKALELINLVVDATLSCSDGLLEYIRSYSSFKTSCSVPEDSGDVDYELKCLKHDSIIRMFEEILELKVSTTDCCLLLLRYILSLVQLPKGVATNGALSANPGNSLVFKIKESTRLNTVLETLAKVCTANGATLTARGLHTKNFPERLLPGHMEPSFSSLRTSENTHESLFSDLLSSLLNLDSALKSYT</sequence>
<name>A0A976M551_THEOR</name>
<reference evidence="2" key="1">
    <citation type="submission" date="2022-07" db="EMBL/GenBank/DDBJ databases">
        <title>Evaluation of T. orientalis genome assembly methods using nanopore sequencing and analysis of variation between genomes.</title>
        <authorList>
            <person name="Yam J."/>
            <person name="Micallef M.L."/>
            <person name="Liu M."/>
            <person name="Djordjevic S.P."/>
            <person name="Bogema D.R."/>
            <person name="Jenkins C."/>
        </authorList>
    </citation>
    <scope>NUCLEOTIDE SEQUENCE</scope>
    <source>
        <strain evidence="2">Fish Creek</strain>
    </source>
</reference>
<proteinExistence type="predicted"/>